<dbReference type="OrthoDB" id="9807532at2"/>
<dbReference type="RefSeq" id="WP_146227484.1">
    <property type="nucleotide sequence ID" value="NZ_QJTE01000003.1"/>
</dbReference>
<name>A0A318SQJ1_9RHOB</name>
<dbReference type="InterPro" id="IPR015946">
    <property type="entry name" value="KH_dom-like_a/b"/>
</dbReference>
<evidence type="ECO:0000313" key="2">
    <source>
        <dbReference type="Proteomes" id="UP000248311"/>
    </source>
</evidence>
<organism evidence="1 2">
    <name type="scientific">Pseudoroseicyclus aestuarii</name>
    <dbReference type="NCBI Taxonomy" id="1795041"/>
    <lineage>
        <taxon>Bacteria</taxon>
        <taxon>Pseudomonadati</taxon>
        <taxon>Pseudomonadota</taxon>
        <taxon>Alphaproteobacteria</taxon>
        <taxon>Rhodobacterales</taxon>
        <taxon>Paracoccaceae</taxon>
        <taxon>Pseudoroseicyclus</taxon>
    </lineage>
</organism>
<dbReference type="InterPro" id="IPR019904">
    <property type="entry name" value="Peroxiredoxin_OsmC"/>
</dbReference>
<reference evidence="1 2" key="1">
    <citation type="submission" date="2018-06" db="EMBL/GenBank/DDBJ databases">
        <title>Genomic Encyclopedia of Type Strains, Phase III (KMG-III): the genomes of soil and plant-associated and newly described type strains.</title>
        <authorList>
            <person name="Whitman W."/>
        </authorList>
    </citation>
    <scope>NUCLEOTIDE SEQUENCE [LARGE SCALE GENOMIC DNA]</scope>
    <source>
        <strain evidence="1 2">CECT 9025</strain>
    </source>
</reference>
<proteinExistence type="predicted"/>
<dbReference type="Gene3D" id="3.30.300.20">
    <property type="match status" value="1"/>
</dbReference>
<dbReference type="PANTHER" id="PTHR42830">
    <property type="entry name" value="OSMOTICALLY INDUCIBLE FAMILY PROTEIN"/>
    <property type="match status" value="1"/>
</dbReference>
<dbReference type="PANTHER" id="PTHR42830:SF1">
    <property type="entry name" value="OSMOTICALLY INDUCIBLE FAMILY PROTEIN"/>
    <property type="match status" value="1"/>
</dbReference>
<dbReference type="Pfam" id="PF02566">
    <property type="entry name" value="OsmC"/>
    <property type="match status" value="1"/>
</dbReference>
<evidence type="ECO:0000313" key="1">
    <source>
        <dbReference type="EMBL" id="PYE84161.1"/>
    </source>
</evidence>
<sequence length="143" mass="14974">MIEKFGTAIWNGGIKDGSGKISTQTDTLQSAPYGFATRFEGGKDGTNPEELIGSAHAACFAMALSKELGDAGFPPEEIEARSTIYLDQEGGGFAVKRAHLDVKARVPGASQDDFAKAAESTKTGCPISKLLSCEVTMDAQLLG</sequence>
<dbReference type="AlphaFoldDB" id="A0A318SQJ1"/>
<dbReference type="GO" id="GO:0006979">
    <property type="term" value="P:response to oxidative stress"/>
    <property type="evidence" value="ECO:0007669"/>
    <property type="project" value="InterPro"/>
</dbReference>
<dbReference type="SUPFAM" id="SSF82784">
    <property type="entry name" value="OsmC-like"/>
    <property type="match status" value="1"/>
</dbReference>
<dbReference type="NCBIfam" id="TIGR03562">
    <property type="entry name" value="osmo_induc_OsmC"/>
    <property type="match status" value="1"/>
</dbReference>
<dbReference type="InterPro" id="IPR052707">
    <property type="entry name" value="OsmC_Ohr_Peroxiredoxin"/>
</dbReference>
<dbReference type="InterPro" id="IPR003718">
    <property type="entry name" value="OsmC/Ohr_fam"/>
</dbReference>
<dbReference type="EMBL" id="QJTE01000003">
    <property type="protein sequence ID" value="PYE84161.1"/>
    <property type="molecule type" value="Genomic_DNA"/>
</dbReference>
<dbReference type="InterPro" id="IPR036102">
    <property type="entry name" value="OsmC/Ohrsf"/>
</dbReference>
<gene>
    <name evidence="1" type="ORF">DFP88_103528</name>
</gene>
<keyword evidence="2" id="KW-1185">Reference proteome</keyword>
<protein>
    <submittedName>
        <fullName evidence="1">Osmotically inducible protein OsmC</fullName>
    </submittedName>
</protein>
<dbReference type="Proteomes" id="UP000248311">
    <property type="component" value="Unassembled WGS sequence"/>
</dbReference>
<accession>A0A318SQJ1</accession>
<dbReference type="GO" id="GO:0004601">
    <property type="term" value="F:peroxidase activity"/>
    <property type="evidence" value="ECO:0007669"/>
    <property type="project" value="InterPro"/>
</dbReference>
<comment type="caution">
    <text evidence="1">The sequence shown here is derived from an EMBL/GenBank/DDBJ whole genome shotgun (WGS) entry which is preliminary data.</text>
</comment>